<evidence type="ECO:0000256" key="6">
    <source>
        <dbReference type="ARBA" id="ARBA00023136"/>
    </source>
</evidence>
<organism evidence="9 10">
    <name type="scientific">Mucilaginibacter agri</name>
    <dbReference type="NCBI Taxonomy" id="2695265"/>
    <lineage>
        <taxon>Bacteria</taxon>
        <taxon>Pseudomonadati</taxon>
        <taxon>Bacteroidota</taxon>
        <taxon>Sphingobacteriia</taxon>
        <taxon>Sphingobacteriales</taxon>
        <taxon>Sphingobacteriaceae</taxon>
        <taxon>Mucilaginibacter</taxon>
    </lineage>
</organism>
<evidence type="ECO:0000256" key="1">
    <source>
        <dbReference type="ARBA" id="ARBA00004571"/>
    </source>
</evidence>
<reference evidence="9" key="2">
    <citation type="submission" date="2020-10" db="EMBL/GenBank/DDBJ databases">
        <title>Mucilaginibacter sp. nov., isolated from soil.</title>
        <authorList>
            <person name="Jeon C.O."/>
        </authorList>
    </citation>
    <scope>NUCLEOTIDE SEQUENCE</scope>
    <source>
        <strain evidence="9">R11</strain>
    </source>
</reference>
<dbReference type="Gene3D" id="2.40.160.60">
    <property type="entry name" value="Outer membrane protein transport protein (OMPP1/FadL/TodX)"/>
    <property type="match status" value="1"/>
</dbReference>
<evidence type="ECO:0008006" key="11">
    <source>
        <dbReference type="Google" id="ProtNLM"/>
    </source>
</evidence>
<dbReference type="SUPFAM" id="SSF56935">
    <property type="entry name" value="Porins"/>
    <property type="match status" value="1"/>
</dbReference>
<dbReference type="RefSeq" id="WP_166587862.1">
    <property type="nucleotide sequence ID" value="NZ_WWEO01000045.1"/>
</dbReference>
<sequence length="485" mass="53042">MKNKYLLLAIATVAITKTSFAQYSQDAIRFSGAQTGSTSRIKAVGNAQQAVGGDLSNVSGNPAGLGFFTRSELSITPEYNNSKVSSSYLGSSNSTSHDQGNFNNASAVFYTRLNTPRGQDKSKGWLSLNYGLSYNRTNDFYQNTYYSGINHTSSIADYYANLANYDVANNYSLDGYLEGWAYRQRLINNNANANVYEPSTTLGGTQSNAITSSGGQTEMSFSMGANYSNKLYLGFGFGITDIRYNSTSIFSEDNTEYVNVHQDYVSNYVRDQVTRGTGFNARFGVIYKPVEALRLGATLTTPTWYNIDDNSAEGLNTSYTGGQRYTDGASYPASYNLRTPLKVSGGAAVFIGKYGFLTADIDYLDYSSTHLSSGDYDVSLDNDDIKRNYQSAVNARFGAEARIPGNFFLRGGYGIQGTPYKNGGQDTKTASGGLGYRFGSYYIDATYTHVKGYSTNIPYDLGLDSPVADLKNEFNNVYLTLGIRF</sequence>
<dbReference type="PANTHER" id="PTHR35093">
    <property type="entry name" value="OUTER MEMBRANE PROTEIN NMB0088-RELATED"/>
    <property type="match status" value="1"/>
</dbReference>
<keyword evidence="10" id="KW-1185">Reference proteome</keyword>
<evidence type="ECO:0000313" key="9">
    <source>
        <dbReference type="EMBL" id="NCD71887.1"/>
    </source>
</evidence>
<feature type="signal peptide" evidence="8">
    <location>
        <begin position="1"/>
        <end position="21"/>
    </location>
</feature>
<dbReference type="PANTHER" id="PTHR35093:SF8">
    <property type="entry name" value="OUTER MEMBRANE PROTEIN NMB0088-RELATED"/>
    <property type="match status" value="1"/>
</dbReference>
<gene>
    <name evidence="9" type="ORF">GSY63_21165</name>
</gene>
<evidence type="ECO:0000256" key="2">
    <source>
        <dbReference type="ARBA" id="ARBA00008163"/>
    </source>
</evidence>
<evidence type="ECO:0000256" key="7">
    <source>
        <dbReference type="ARBA" id="ARBA00023237"/>
    </source>
</evidence>
<comment type="caution">
    <text evidence="9">The sequence shown here is derived from an EMBL/GenBank/DDBJ whole genome shotgun (WGS) entry which is preliminary data.</text>
</comment>
<name>A0A966DVW9_9SPHI</name>
<comment type="similarity">
    <text evidence="2">Belongs to the OmpP1/FadL family.</text>
</comment>
<dbReference type="InterPro" id="IPR005017">
    <property type="entry name" value="OMPP1/FadL/TodX"/>
</dbReference>
<evidence type="ECO:0000313" key="10">
    <source>
        <dbReference type="Proteomes" id="UP000638732"/>
    </source>
</evidence>
<keyword evidence="6" id="KW-0472">Membrane</keyword>
<evidence type="ECO:0000256" key="4">
    <source>
        <dbReference type="ARBA" id="ARBA00022692"/>
    </source>
</evidence>
<proteinExistence type="inferred from homology"/>
<comment type="subcellular location">
    <subcellularLocation>
        <location evidence="1">Cell outer membrane</location>
        <topology evidence="1">Multi-pass membrane protein</topology>
    </subcellularLocation>
</comment>
<evidence type="ECO:0000256" key="3">
    <source>
        <dbReference type="ARBA" id="ARBA00022452"/>
    </source>
</evidence>
<dbReference type="Proteomes" id="UP000638732">
    <property type="component" value="Unassembled WGS sequence"/>
</dbReference>
<keyword evidence="3" id="KW-1134">Transmembrane beta strand</keyword>
<keyword evidence="5 8" id="KW-0732">Signal</keyword>
<dbReference type="GO" id="GO:0009279">
    <property type="term" value="C:cell outer membrane"/>
    <property type="evidence" value="ECO:0007669"/>
    <property type="project" value="UniProtKB-SubCell"/>
</dbReference>
<keyword evidence="4" id="KW-0812">Transmembrane</keyword>
<dbReference type="EMBL" id="WWEO01000045">
    <property type="protein sequence ID" value="NCD71887.1"/>
    <property type="molecule type" value="Genomic_DNA"/>
</dbReference>
<protein>
    <recommendedName>
        <fullName evidence="11">Long-chain fatty acid transport protein</fullName>
    </recommendedName>
</protein>
<evidence type="ECO:0000256" key="8">
    <source>
        <dbReference type="SAM" id="SignalP"/>
    </source>
</evidence>
<evidence type="ECO:0000256" key="5">
    <source>
        <dbReference type="ARBA" id="ARBA00022729"/>
    </source>
</evidence>
<keyword evidence="7" id="KW-0998">Cell outer membrane</keyword>
<feature type="chain" id="PRO_5037270596" description="Long-chain fatty acid transport protein" evidence="8">
    <location>
        <begin position="22"/>
        <end position="485"/>
    </location>
</feature>
<reference evidence="9" key="1">
    <citation type="submission" date="2020-01" db="EMBL/GenBank/DDBJ databases">
        <authorList>
            <person name="Seo Y.L."/>
        </authorList>
    </citation>
    <scope>NUCLEOTIDE SEQUENCE</scope>
    <source>
        <strain evidence="9">R11</strain>
    </source>
</reference>
<dbReference type="GO" id="GO:0015483">
    <property type="term" value="F:long-chain fatty acid transporting porin activity"/>
    <property type="evidence" value="ECO:0007669"/>
    <property type="project" value="TreeGrafter"/>
</dbReference>
<accession>A0A966DVW9</accession>
<dbReference type="AlphaFoldDB" id="A0A966DVW9"/>